<name>A0A2V3IDD8_9FLOR</name>
<dbReference type="EMBL" id="NBIV01000359">
    <property type="protein sequence ID" value="PXF40093.1"/>
    <property type="molecule type" value="Genomic_DNA"/>
</dbReference>
<accession>A0A2V3IDD8</accession>
<keyword evidence="4" id="KW-1185">Reference proteome</keyword>
<protein>
    <submittedName>
        <fullName evidence="3">Uncharacterized protein</fullName>
    </submittedName>
</protein>
<evidence type="ECO:0000313" key="3">
    <source>
        <dbReference type="EMBL" id="PXF40093.1"/>
    </source>
</evidence>
<keyword evidence="2" id="KW-1133">Transmembrane helix</keyword>
<keyword evidence="2" id="KW-0472">Membrane</keyword>
<evidence type="ECO:0000313" key="4">
    <source>
        <dbReference type="Proteomes" id="UP000247409"/>
    </source>
</evidence>
<proteinExistence type="predicted"/>
<organism evidence="3 4">
    <name type="scientific">Gracilariopsis chorda</name>
    <dbReference type="NCBI Taxonomy" id="448386"/>
    <lineage>
        <taxon>Eukaryota</taxon>
        <taxon>Rhodophyta</taxon>
        <taxon>Florideophyceae</taxon>
        <taxon>Rhodymeniophycidae</taxon>
        <taxon>Gracilariales</taxon>
        <taxon>Gracilariaceae</taxon>
        <taxon>Gracilariopsis</taxon>
    </lineage>
</organism>
<dbReference type="AlphaFoldDB" id="A0A2V3IDD8"/>
<feature type="transmembrane region" description="Helical" evidence="2">
    <location>
        <begin position="20"/>
        <end position="38"/>
    </location>
</feature>
<reference evidence="3 4" key="1">
    <citation type="journal article" date="2018" name="Mol. Biol. Evol.">
        <title>Analysis of the draft genome of the red seaweed Gracilariopsis chorda provides insights into genome size evolution in Rhodophyta.</title>
        <authorList>
            <person name="Lee J."/>
            <person name="Yang E.C."/>
            <person name="Graf L."/>
            <person name="Yang J.H."/>
            <person name="Qiu H."/>
            <person name="Zel Zion U."/>
            <person name="Chan C.X."/>
            <person name="Stephens T.G."/>
            <person name="Weber A.P.M."/>
            <person name="Boo G.H."/>
            <person name="Boo S.M."/>
            <person name="Kim K.M."/>
            <person name="Shin Y."/>
            <person name="Jung M."/>
            <person name="Lee S.J."/>
            <person name="Yim H.S."/>
            <person name="Lee J.H."/>
            <person name="Bhattacharya D."/>
            <person name="Yoon H.S."/>
        </authorList>
    </citation>
    <scope>NUCLEOTIDE SEQUENCE [LARGE SCALE GENOMIC DNA]</scope>
    <source>
        <strain evidence="3 4">SKKU-2015</strain>
        <tissue evidence="3">Whole body</tissue>
    </source>
</reference>
<sequence length="142" mass="16007">MAYLYETATWRAIVRATRDPKILMAFTVATVGGGYLIARGSQMATDKVSEQTKEEIEHKLKKDWEAARYARHSKNALAVMFDNVRKDSDPDVNAKYKNYPVKVPGVMWHPKVAEQEKRKAQQVQQQAQSNKTHAKDASAGGE</sequence>
<dbReference type="OrthoDB" id="3293at2759"/>
<gene>
    <name evidence="3" type="ORF">BWQ96_10191</name>
</gene>
<evidence type="ECO:0000256" key="2">
    <source>
        <dbReference type="SAM" id="Phobius"/>
    </source>
</evidence>
<dbReference type="Proteomes" id="UP000247409">
    <property type="component" value="Unassembled WGS sequence"/>
</dbReference>
<comment type="caution">
    <text evidence="3">The sequence shown here is derived from an EMBL/GenBank/DDBJ whole genome shotgun (WGS) entry which is preliminary data.</text>
</comment>
<keyword evidence="2" id="KW-0812">Transmembrane</keyword>
<evidence type="ECO:0000256" key="1">
    <source>
        <dbReference type="SAM" id="MobiDB-lite"/>
    </source>
</evidence>
<feature type="region of interest" description="Disordered" evidence="1">
    <location>
        <begin position="113"/>
        <end position="142"/>
    </location>
</feature>